<dbReference type="InterPro" id="IPR014710">
    <property type="entry name" value="RmlC-like_jellyroll"/>
</dbReference>
<accession>D2RD82</accession>
<dbReference type="SUPFAM" id="SSF51182">
    <property type="entry name" value="RmlC-like cupins"/>
    <property type="match status" value="1"/>
</dbReference>
<dbReference type="EMBL" id="CP001857">
    <property type="protein sequence ID" value="ADB58076.1"/>
    <property type="molecule type" value="Genomic_DNA"/>
</dbReference>
<evidence type="ECO:0008006" key="3">
    <source>
        <dbReference type="Google" id="ProtNLM"/>
    </source>
</evidence>
<dbReference type="Proteomes" id="UP000001901">
    <property type="component" value="Chromosome"/>
</dbReference>
<keyword evidence="2" id="KW-1185">Reference proteome</keyword>
<dbReference type="KEGG" id="apo:Arcpr_1015"/>
<protein>
    <recommendedName>
        <fullName evidence="3">Cupin 2 conserved barrel domain protein</fullName>
    </recommendedName>
</protein>
<proteinExistence type="predicted"/>
<dbReference type="InterPro" id="IPR011051">
    <property type="entry name" value="RmlC_Cupin_sf"/>
</dbReference>
<dbReference type="HOGENOM" id="CLU_2115357_0_0_2"/>
<dbReference type="Gene3D" id="2.60.120.10">
    <property type="entry name" value="Jelly Rolls"/>
    <property type="match status" value="1"/>
</dbReference>
<organism evidence="1 2">
    <name type="scientific">Archaeoglobus profundus (strain DSM 5631 / JCM 9629 / NBRC 100127 / Av18)</name>
    <dbReference type="NCBI Taxonomy" id="572546"/>
    <lineage>
        <taxon>Archaea</taxon>
        <taxon>Methanobacteriati</taxon>
        <taxon>Methanobacteriota</taxon>
        <taxon>Archaeoglobi</taxon>
        <taxon>Archaeoglobales</taxon>
        <taxon>Archaeoglobaceae</taxon>
        <taxon>Archaeoglobus</taxon>
    </lineage>
</organism>
<dbReference type="eggNOG" id="arCOG02999">
    <property type="taxonomic scope" value="Archaea"/>
</dbReference>
<evidence type="ECO:0000313" key="1">
    <source>
        <dbReference type="EMBL" id="ADB58076.1"/>
    </source>
</evidence>
<dbReference type="OrthoDB" id="358888at2157"/>
<dbReference type="RefSeq" id="WP_012940412.1">
    <property type="nucleotide sequence ID" value="NC_013741.1"/>
</dbReference>
<dbReference type="AlphaFoldDB" id="D2RD82"/>
<evidence type="ECO:0000313" key="2">
    <source>
        <dbReference type="Proteomes" id="UP000001901"/>
    </source>
</evidence>
<dbReference type="GeneID" id="8739689"/>
<sequence>MEVVRFNEMEEFNTPEGIMKPLFVSEKIAVIYLKIPAGLKVEPHSHPRDGAMIVTKGRVKLNDVELKAYDFAYISANFEVGMECEEKAEAILISVNPGYKSLDELKSILRRFEK</sequence>
<dbReference type="PaxDb" id="572546-Arcpr_1015"/>
<name>D2RD82_ARCPA</name>
<gene>
    <name evidence="1" type="ordered locus">Arcpr_1015</name>
</gene>
<reference evidence="1 2" key="1">
    <citation type="journal article" date="2010" name="Stand. Genomic Sci.">
        <title>Complete genome sequence of Archaeoglobus profundus type strain (AV18).</title>
        <authorList>
            <person name="von Jan M."/>
            <person name="Lapidus A."/>
            <person name="Del Rio T.G."/>
            <person name="Copeland A."/>
            <person name="Tice H."/>
            <person name="Cheng J.F."/>
            <person name="Lucas S."/>
            <person name="Chen F."/>
            <person name="Nolan M."/>
            <person name="Goodwin L."/>
            <person name="Han C."/>
            <person name="Pitluck S."/>
            <person name="Liolios K."/>
            <person name="Ivanova N."/>
            <person name="Mavromatis K."/>
            <person name="Ovchinnikova G."/>
            <person name="Chertkov O."/>
            <person name="Pati A."/>
            <person name="Chen A."/>
            <person name="Palaniappan K."/>
            <person name="Land M."/>
            <person name="Hauser L."/>
            <person name="Chang Y.J."/>
            <person name="Jeffries C.D."/>
            <person name="Saunders E."/>
            <person name="Brettin T."/>
            <person name="Detter J.C."/>
            <person name="Chain P."/>
            <person name="Eichinger K."/>
            <person name="Huber H."/>
            <person name="Spring S."/>
            <person name="Rohde M."/>
            <person name="Goker M."/>
            <person name="Wirth R."/>
            <person name="Woyke T."/>
            <person name="Bristow J."/>
            <person name="Eisen J.A."/>
            <person name="Markowitz V."/>
            <person name="Hugenholtz P."/>
            <person name="Kyrpides N.C."/>
            <person name="Klenk H.P."/>
        </authorList>
    </citation>
    <scope>NUCLEOTIDE SEQUENCE [LARGE SCALE GENOMIC DNA]</scope>
    <source>
        <strain evidence="2">DSM 5631 / JCM 9629 / NBRC 100127 / Av18</strain>
    </source>
</reference>
<dbReference type="STRING" id="572546.Arcpr_1015"/>